<dbReference type="PANTHER" id="PTHR11941">
    <property type="entry name" value="ENOYL-COA HYDRATASE-RELATED"/>
    <property type="match status" value="1"/>
</dbReference>
<evidence type="ECO:0000313" key="2">
    <source>
        <dbReference type="Proteomes" id="UP000184388"/>
    </source>
</evidence>
<dbReference type="CDD" id="cd06558">
    <property type="entry name" value="crotonase-like"/>
    <property type="match status" value="1"/>
</dbReference>
<dbReference type="AlphaFoldDB" id="A0A9X8N1Q2"/>
<dbReference type="GO" id="GO:0006635">
    <property type="term" value="P:fatty acid beta-oxidation"/>
    <property type="evidence" value="ECO:0007669"/>
    <property type="project" value="TreeGrafter"/>
</dbReference>
<dbReference type="PANTHER" id="PTHR11941:SF54">
    <property type="entry name" value="ENOYL-COA HYDRATASE, MITOCHONDRIAL"/>
    <property type="match status" value="1"/>
</dbReference>
<dbReference type="Pfam" id="PF00378">
    <property type="entry name" value="ECH_1"/>
    <property type="match status" value="1"/>
</dbReference>
<dbReference type="InterPro" id="IPR053482">
    <property type="entry name" value="DPA-CoA_Dioxygenase"/>
</dbReference>
<dbReference type="SUPFAM" id="SSF52096">
    <property type="entry name" value="ClpP/crotonase"/>
    <property type="match status" value="1"/>
</dbReference>
<name>A0A9X8N1Q2_9ACTN</name>
<dbReference type="NCBIfam" id="NF042432">
    <property type="entry name" value="DHPACoAdixog_DpgC"/>
    <property type="match status" value="1"/>
</dbReference>
<dbReference type="Proteomes" id="UP000184388">
    <property type="component" value="Unassembled WGS sequence"/>
</dbReference>
<reference evidence="2" key="1">
    <citation type="submission" date="2016-11" db="EMBL/GenBank/DDBJ databases">
        <authorList>
            <person name="Jaros S."/>
            <person name="Januszkiewicz K."/>
            <person name="Wedrychowicz H."/>
        </authorList>
    </citation>
    <scope>NUCLEOTIDE SEQUENCE [LARGE SCALE GENOMIC DNA]</scope>
    <source>
        <strain evidence="2">CGMCC 4.3555</strain>
    </source>
</reference>
<protein>
    <submittedName>
        <fullName evidence="1">3,5-dihydroxyphenylacetyl-CoA monooxygenase</fullName>
    </submittedName>
</protein>
<comment type="caution">
    <text evidence="1">The sequence shown here is derived from an EMBL/GenBank/DDBJ whole genome shotgun (WGS) entry which is preliminary data.</text>
</comment>
<organism evidence="1 2">
    <name type="scientific">Streptomyces yunnanensis</name>
    <dbReference type="NCBI Taxonomy" id="156453"/>
    <lineage>
        <taxon>Bacteria</taxon>
        <taxon>Bacillati</taxon>
        <taxon>Actinomycetota</taxon>
        <taxon>Actinomycetes</taxon>
        <taxon>Kitasatosporales</taxon>
        <taxon>Streptomycetaceae</taxon>
        <taxon>Streptomyces</taxon>
    </lineage>
</organism>
<dbReference type="InterPro" id="IPR001753">
    <property type="entry name" value="Enoyl-CoA_hydra/iso"/>
</dbReference>
<accession>A0A9X8N1Q2</accession>
<dbReference type="GO" id="GO:0004497">
    <property type="term" value="F:monooxygenase activity"/>
    <property type="evidence" value="ECO:0007669"/>
    <property type="project" value="UniProtKB-KW"/>
</dbReference>
<evidence type="ECO:0000313" key="1">
    <source>
        <dbReference type="EMBL" id="SHM66967.1"/>
    </source>
</evidence>
<keyword evidence="1" id="KW-0560">Oxidoreductase</keyword>
<dbReference type="Gene3D" id="1.20.58.1300">
    <property type="match status" value="1"/>
</dbReference>
<dbReference type="Gene3D" id="3.90.226.10">
    <property type="entry name" value="2-enoyl-CoA Hydratase, Chain A, domain 1"/>
    <property type="match status" value="1"/>
</dbReference>
<dbReference type="EMBL" id="FRBK01000013">
    <property type="protein sequence ID" value="SHM66967.1"/>
    <property type="molecule type" value="Genomic_DNA"/>
</dbReference>
<sequence>MNGDPKLGGGLADDTKLLAEHVRTASGSAEAIESCRRVRQSFMHHHADEVYGVLTDHRRRPLRLAELVGAAAERFDGLVPTPAQMEHECTRPQAEKEGHEIDQGIFFRGVLASASAGAHLVDTMLSPTPRALSLLDAFRRDGLADLGSVHIERRYGAAHLTVNNQHCLNAEDNRLIDDMETAVDLAMLDEQVRVGVLRGGVMTHPRYRDRRVFSAGINLKDLHEGRISFVDFLLRRELGYINKLMHGVLVDPDPGAYPQRTVHKPWIAAVDSFAIGGGMQLLFVFDHVVSADDAFFSLPAAQEGIVPGLGNLRLARLTGARLARRVILGGRRIRATDPEANLICDRVVAAGELDGAVEEAVRSLDNPAVVANRMMLNLAEEPRDGLRRYLAEFALVQARRLYAADVAMKVGRFSAQSGARKGHP</sequence>
<keyword evidence="1" id="KW-0503">Monooxygenase</keyword>
<gene>
    <name evidence="1" type="ORF">SAMN05216268_1138</name>
</gene>
<proteinExistence type="predicted"/>
<dbReference type="InterPro" id="IPR029045">
    <property type="entry name" value="ClpP/crotonase-like_dom_sf"/>
</dbReference>